<reference evidence="1 2" key="1">
    <citation type="submission" date="2018-07" db="EMBL/GenBank/DDBJ databases">
        <title>Genome sequencing of Moraxellaceae gen. HYN0046.</title>
        <authorList>
            <person name="Kim M."/>
            <person name="Yi H."/>
        </authorList>
    </citation>
    <scope>NUCLEOTIDE SEQUENCE [LARGE SCALE GENOMIC DNA]</scope>
    <source>
        <strain evidence="1 2">HYN0046</strain>
    </source>
</reference>
<dbReference type="AlphaFoldDB" id="A0A345P4D3"/>
<dbReference type="RefSeq" id="WP_114898252.1">
    <property type="nucleotide sequence ID" value="NZ_CP031222.1"/>
</dbReference>
<dbReference type="KEGG" id="mbah:HYN46_04295"/>
<sequence length="69" mass="8035">MLKLLIIAGVILYLVRVIWRMMSPALPPEREALELKACAFCNTLVRVDKGVSLREHFFCSRDHANRFFQ</sequence>
<evidence type="ECO:0000313" key="2">
    <source>
        <dbReference type="Proteomes" id="UP000253940"/>
    </source>
</evidence>
<protein>
    <submittedName>
        <fullName evidence="1">Uncharacterized protein</fullName>
    </submittedName>
</protein>
<organism evidence="1 2">
    <name type="scientific">Aquirhabdus parva</name>
    <dbReference type="NCBI Taxonomy" id="2283318"/>
    <lineage>
        <taxon>Bacteria</taxon>
        <taxon>Pseudomonadati</taxon>
        <taxon>Pseudomonadota</taxon>
        <taxon>Gammaproteobacteria</taxon>
        <taxon>Moraxellales</taxon>
        <taxon>Moraxellaceae</taxon>
        <taxon>Aquirhabdus</taxon>
    </lineage>
</organism>
<proteinExistence type="predicted"/>
<keyword evidence="2" id="KW-1185">Reference proteome</keyword>
<name>A0A345P4D3_9GAMM</name>
<accession>A0A345P4D3</accession>
<dbReference type="Proteomes" id="UP000253940">
    <property type="component" value="Chromosome"/>
</dbReference>
<evidence type="ECO:0000313" key="1">
    <source>
        <dbReference type="EMBL" id="AXI02142.1"/>
    </source>
</evidence>
<dbReference type="EMBL" id="CP031222">
    <property type="protein sequence ID" value="AXI02142.1"/>
    <property type="molecule type" value="Genomic_DNA"/>
</dbReference>
<gene>
    <name evidence="1" type="ORF">HYN46_04295</name>
</gene>